<evidence type="ECO:0000313" key="11">
    <source>
        <dbReference type="Proteomes" id="UP000199116"/>
    </source>
</evidence>
<feature type="domain" description="DUF4982" evidence="8">
    <location>
        <begin position="673"/>
        <end position="728"/>
    </location>
</feature>
<accession>A0A1I2KMX9</accession>
<dbReference type="Gene3D" id="3.20.20.80">
    <property type="entry name" value="Glycosidases"/>
    <property type="match status" value="1"/>
</dbReference>
<dbReference type="Pfam" id="PF02837">
    <property type="entry name" value="Glyco_hydro_2_N"/>
    <property type="match status" value="1"/>
</dbReference>
<proteinExistence type="inferred from homology"/>
<dbReference type="GO" id="GO:0005975">
    <property type="term" value="P:carbohydrate metabolic process"/>
    <property type="evidence" value="ECO:0007669"/>
    <property type="project" value="InterPro"/>
</dbReference>
<dbReference type="InterPro" id="IPR006102">
    <property type="entry name" value="Ig-like_GH2"/>
</dbReference>
<evidence type="ECO:0000313" key="10">
    <source>
        <dbReference type="EMBL" id="SFF68352.1"/>
    </source>
</evidence>
<evidence type="ECO:0008006" key="12">
    <source>
        <dbReference type="Google" id="ProtNLM"/>
    </source>
</evidence>
<feature type="signal peptide" evidence="4">
    <location>
        <begin position="1"/>
        <end position="25"/>
    </location>
</feature>
<feature type="chain" id="PRO_5011744514" description="Glycosyl hydrolases family 2" evidence="4">
    <location>
        <begin position="26"/>
        <end position="847"/>
    </location>
</feature>
<feature type="domain" description="Glycoside hydrolase family 2" evidence="9">
    <location>
        <begin position="741"/>
        <end position="841"/>
    </location>
</feature>
<dbReference type="InterPro" id="IPR006101">
    <property type="entry name" value="Glyco_hydro_2"/>
</dbReference>
<evidence type="ECO:0000259" key="8">
    <source>
        <dbReference type="Pfam" id="PF16355"/>
    </source>
</evidence>
<dbReference type="SUPFAM" id="SSF51445">
    <property type="entry name" value="(Trans)glycosidases"/>
    <property type="match status" value="1"/>
</dbReference>
<evidence type="ECO:0000256" key="4">
    <source>
        <dbReference type="SAM" id="SignalP"/>
    </source>
</evidence>
<dbReference type="InterPro" id="IPR032311">
    <property type="entry name" value="DUF4982"/>
</dbReference>
<protein>
    <recommendedName>
        <fullName evidence="12">Glycosyl hydrolases family 2</fullName>
    </recommendedName>
</protein>
<dbReference type="GO" id="GO:0004553">
    <property type="term" value="F:hydrolase activity, hydrolyzing O-glycosyl compounds"/>
    <property type="evidence" value="ECO:0007669"/>
    <property type="project" value="InterPro"/>
</dbReference>
<dbReference type="Gene3D" id="2.60.40.10">
    <property type="entry name" value="Immunoglobulins"/>
    <property type="match status" value="3"/>
</dbReference>
<reference evidence="11" key="1">
    <citation type="submission" date="2016-10" db="EMBL/GenBank/DDBJ databases">
        <authorList>
            <person name="Varghese N."/>
            <person name="Submissions S."/>
        </authorList>
    </citation>
    <scope>NUCLEOTIDE SEQUENCE [LARGE SCALE GENOMIC DNA]</scope>
    <source>
        <strain evidence="11">DSM 23515</strain>
    </source>
</reference>
<dbReference type="InterPro" id="IPR008964">
    <property type="entry name" value="Invasin/intimin_cell_adhesion"/>
</dbReference>
<feature type="domain" description="Glycoside hydrolase family 2 catalytic" evidence="6">
    <location>
        <begin position="304"/>
        <end position="438"/>
    </location>
</feature>
<keyword evidence="11" id="KW-1185">Reference proteome</keyword>
<dbReference type="PANTHER" id="PTHR42732:SF1">
    <property type="entry name" value="BETA-MANNOSIDASE"/>
    <property type="match status" value="1"/>
</dbReference>
<feature type="domain" description="Glycoside hydrolase family 2 immunoglobulin-like beta-sandwich" evidence="5">
    <location>
        <begin position="193"/>
        <end position="297"/>
    </location>
</feature>
<sequence>MLKSKVLVIIFYSLGFFFSEGFAQASEKNIPNEVQDFNFDWEFSLRNPADSSKTANVDNWKPVKLPHDWSVEASFDSIKGEGATGYLPGGIGWYKKEFSTDIGKDEKAYIYFDGNYNNAEVWLNGTKLGFHPYGYTPHYYDITDYLNSASENEIMVKVDRTRYADSRWYTGSGIYRNVSLITTNKLHVPIWGTFITTPEITDKEAIVNAQIQIKNDFQRRKEFKLITEVLDADGKIKGKATSTKRIAPESEITLNQEIIVNNPQLWDIESPYLYIAVTSIIEDNKLIGQYETRFGIRQFKFDADKGFFLNGKNLKIKGVNLHHDAGLVGAAVPEGVWERRLKILKEAGVNAIRTAHNPASKEFLHLCDEMGFLVQEEFFDEWDNPKDKRFNQKERSVDYITRGYGEHFQEWARRDLRATILRDRNHPSIFQWSIGNEIEWTYPRYRNASGYFNMNWQGNYFWELPPITPQQIKERFDESEEGKYVLAETAKKLSKWTKELDTTRPVTANLILPSVSHLTGYADALDVVGYSYRRVLYDYGHENYPDKPIMGTENLPQWHEWKAVLERPFISGTFLWTGIDYMGEANGNWPVKGTLSGLLDFAGFKKPSYHMMKSLWSEEPHIYIATQTNDKSIFKWDGATNQVVEKKPGAWEHALWFWHDVNEHWDYKVNDSIIVEVYSNLEELELLLNGQSLGVKKLSQFPDHIYKWAVPYEKGEITGKGLKNGKTIWKSLVTPTQAYAIKLTTENDTLQANAYDVSHVVAQIVDKAGNPIKTKEQNIEFSVEGEAKVLGVDNGSGTNVQDYQSNSLKTNQGKALLLLQATKEPSVITVTAKAGSLKTEPLKIISQ</sequence>
<evidence type="ECO:0000259" key="9">
    <source>
        <dbReference type="Pfam" id="PF18565"/>
    </source>
</evidence>
<evidence type="ECO:0000256" key="2">
    <source>
        <dbReference type="ARBA" id="ARBA00022801"/>
    </source>
</evidence>
<dbReference type="Pfam" id="PF18565">
    <property type="entry name" value="Glyco_hydro2_C5"/>
    <property type="match status" value="1"/>
</dbReference>
<evidence type="ECO:0000256" key="3">
    <source>
        <dbReference type="ARBA" id="ARBA00023295"/>
    </source>
</evidence>
<dbReference type="InterPro" id="IPR017853">
    <property type="entry name" value="GH"/>
</dbReference>
<keyword evidence="2" id="KW-0378">Hydrolase</keyword>
<dbReference type="PANTHER" id="PTHR42732">
    <property type="entry name" value="BETA-GALACTOSIDASE"/>
    <property type="match status" value="1"/>
</dbReference>
<dbReference type="SUPFAM" id="SSF49373">
    <property type="entry name" value="Invasin/intimin cell-adhesion fragments"/>
    <property type="match status" value="1"/>
</dbReference>
<dbReference type="Proteomes" id="UP000199116">
    <property type="component" value="Unassembled WGS sequence"/>
</dbReference>
<name>A0A1I2KMX9_9FLAO</name>
<dbReference type="Pfam" id="PF02836">
    <property type="entry name" value="Glyco_hydro_2_C"/>
    <property type="match status" value="1"/>
</dbReference>
<comment type="similarity">
    <text evidence="1">Belongs to the glycosyl hydrolase 2 family.</text>
</comment>
<dbReference type="InterPro" id="IPR006103">
    <property type="entry name" value="Glyco_hydro_2_cat"/>
</dbReference>
<dbReference type="SUPFAM" id="SSF49303">
    <property type="entry name" value="beta-Galactosidase/glucuronidase domain"/>
    <property type="match status" value="1"/>
</dbReference>
<dbReference type="Pfam" id="PF00703">
    <property type="entry name" value="Glyco_hydro_2"/>
    <property type="match status" value="1"/>
</dbReference>
<keyword evidence="3" id="KW-0326">Glycosidase</keyword>
<dbReference type="Gene3D" id="2.60.120.260">
    <property type="entry name" value="Galactose-binding domain-like"/>
    <property type="match status" value="1"/>
</dbReference>
<dbReference type="InterPro" id="IPR051913">
    <property type="entry name" value="GH2_Domain-Containing"/>
</dbReference>
<dbReference type="SUPFAM" id="SSF49785">
    <property type="entry name" value="Galactose-binding domain-like"/>
    <property type="match status" value="1"/>
</dbReference>
<feature type="domain" description="Glycosyl hydrolases family 2 sugar binding" evidence="7">
    <location>
        <begin position="90"/>
        <end position="183"/>
    </location>
</feature>
<dbReference type="InterPro" id="IPR013783">
    <property type="entry name" value="Ig-like_fold"/>
</dbReference>
<keyword evidence="4" id="KW-0732">Signal</keyword>
<evidence type="ECO:0000259" key="7">
    <source>
        <dbReference type="Pfam" id="PF02837"/>
    </source>
</evidence>
<dbReference type="Pfam" id="PF16355">
    <property type="entry name" value="DUF4982"/>
    <property type="match status" value="1"/>
</dbReference>
<evidence type="ECO:0000259" key="6">
    <source>
        <dbReference type="Pfam" id="PF02836"/>
    </source>
</evidence>
<dbReference type="RefSeq" id="WP_093303165.1">
    <property type="nucleotide sequence ID" value="NZ_FOOH01000004.1"/>
</dbReference>
<dbReference type="InterPro" id="IPR036156">
    <property type="entry name" value="Beta-gal/glucu_dom_sf"/>
</dbReference>
<dbReference type="PRINTS" id="PR00132">
    <property type="entry name" value="GLHYDRLASE2"/>
</dbReference>
<dbReference type="InterPro" id="IPR008979">
    <property type="entry name" value="Galactose-bd-like_sf"/>
</dbReference>
<evidence type="ECO:0000256" key="1">
    <source>
        <dbReference type="ARBA" id="ARBA00007401"/>
    </source>
</evidence>
<gene>
    <name evidence="10" type="ORF">SAMN04488033_10474</name>
</gene>
<dbReference type="AlphaFoldDB" id="A0A1I2KMX9"/>
<dbReference type="InterPro" id="IPR040605">
    <property type="entry name" value="Glyco_hydro2_dom5"/>
</dbReference>
<evidence type="ECO:0000259" key="5">
    <source>
        <dbReference type="Pfam" id="PF00703"/>
    </source>
</evidence>
<dbReference type="InterPro" id="IPR006104">
    <property type="entry name" value="Glyco_hydro_2_N"/>
</dbReference>
<dbReference type="EMBL" id="FOOH01000004">
    <property type="protein sequence ID" value="SFF68352.1"/>
    <property type="molecule type" value="Genomic_DNA"/>
</dbReference>
<organism evidence="10 11">
    <name type="scientific">Salegentibacter agarivorans</name>
    <dbReference type="NCBI Taxonomy" id="345907"/>
    <lineage>
        <taxon>Bacteria</taxon>
        <taxon>Pseudomonadati</taxon>
        <taxon>Bacteroidota</taxon>
        <taxon>Flavobacteriia</taxon>
        <taxon>Flavobacteriales</taxon>
        <taxon>Flavobacteriaceae</taxon>
        <taxon>Salegentibacter</taxon>
    </lineage>
</organism>